<proteinExistence type="predicted"/>
<evidence type="ECO:0000313" key="1">
    <source>
        <dbReference type="EMBL" id="ENW05320.1"/>
    </source>
</evidence>
<organism evidence="1 2">
    <name type="scientific">Acinetobacter beijerinckii ANC 3835</name>
    <dbReference type="NCBI Taxonomy" id="1217649"/>
    <lineage>
        <taxon>Bacteria</taxon>
        <taxon>Pseudomonadati</taxon>
        <taxon>Pseudomonadota</taxon>
        <taxon>Gammaproteobacteria</taxon>
        <taxon>Moraxellales</taxon>
        <taxon>Moraxellaceae</taxon>
        <taxon>Acinetobacter</taxon>
    </lineage>
</organism>
<comment type="caution">
    <text evidence="1">The sequence shown here is derived from an EMBL/GenBank/DDBJ whole genome shotgun (WGS) entry which is preliminary data.</text>
</comment>
<dbReference type="Proteomes" id="UP000018417">
    <property type="component" value="Unassembled WGS sequence"/>
</dbReference>
<evidence type="ECO:0000313" key="2">
    <source>
        <dbReference type="Proteomes" id="UP000018417"/>
    </source>
</evidence>
<name>N9FDE5_9GAMM</name>
<gene>
    <name evidence="1" type="ORF">F934_01285</name>
</gene>
<dbReference type="HOGENOM" id="CLU_2930502_0_0_6"/>
<dbReference type="AlphaFoldDB" id="N9FDE5"/>
<dbReference type="EMBL" id="APQK01000011">
    <property type="protein sequence ID" value="ENW05320.1"/>
    <property type="molecule type" value="Genomic_DNA"/>
</dbReference>
<accession>N9FDE5</accession>
<protein>
    <submittedName>
        <fullName evidence="1">Uncharacterized protein</fullName>
    </submittedName>
</protein>
<reference evidence="1 2" key="1">
    <citation type="submission" date="2013-02" db="EMBL/GenBank/DDBJ databases">
        <title>The Genome Sequence of Acinetobacter beijerinckii ANC 3835.</title>
        <authorList>
            <consortium name="The Broad Institute Genome Sequencing Platform"/>
            <consortium name="The Broad Institute Genome Sequencing Center for Infectious Disease"/>
            <person name="Cerqueira G."/>
            <person name="Feldgarden M."/>
            <person name="Courvalin P."/>
            <person name="Perichon B."/>
            <person name="Grillot-Courvalin C."/>
            <person name="Clermont D."/>
            <person name="Rocha E."/>
            <person name="Yoon E.-J."/>
            <person name="Nemec A."/>
            <person name="Walker B."/>
            <person name="Young S.K."/>
            <person name="Zeng Q."/>
            <person name="Gargeya S."/>
            <person name="Fitzgerald M."/>
            <person name="Haas B."/>
            <person name="Abouelleil A."/>
            <person name="Alvarado L."/>
            <person name="Arachchi H.M."/>
            <person name="Berlin A.M."/>
            <person name="Chapman S.B."/>
            <person name="Dewar J."/>
            <person name="Goldberg J."/>
            <person name="Griggs A."/>
            <person name="Gujja S."/>
            <person name="Hansen M."/>
            <person name="Howarth C."/>
            <person name="Imamovic A."/>
            <person name="Larimer J."/>
            <person name="McCowan C."/>
            <person name="Murphy C."/>
            <person name="Neiman D."/>
            <person name="Pearson M."/>
            <person name="Priest M."/>
            <person name="Roberts A."/>
            <person name="Saif S."/>
            <person name="Shea T."/>
            <person name="Sisk P."/>
            <person name="Sykes S."/>
            <person name="Wortman J."/>
            <person name="Nusbaum C."/>
            <person name="Birren B."/>
        </authorList>
    </citation>
    <scope>NUCLEOTIDE SEQUENCE [LARGE SCALE GENOMIC DNA]</scope>
    <source>
        <strain evidence="1 2">ANC 3835</strain>
    </source>
</reference>
<sequence length="60" mass="7365">MLMLIPPFTLSPRLPRRVFFMPKNLKLYYFSYIGTYTMDSYTQIQNRLMQALWQTLRQLK</sequence>
<dbReference type="PATRIC" id="fig|1217649.3.peg.1222"/>